<dbReference type="PROSITE" id="PS51007">
    <property type="entry name" value="CYTC"/>
    <property type="match status" value="1"/>
</dbReference>
<evidence type="ECO:0000256" key="4">
    <source>
        <dbReference type="PROSITE-ProRule" id="PRU00433"/>
    </source>
</evidence>
<name>A0AAX2ADT1_9BACT</name>
<dbReference type="GO" id="GO:0046872">
    <property type="term" value="F:metal ion binding"/>
    <property type="evidence" value="ECO:0007669"/>
    <property type="project" value="UniProtKB-KW"/>
</dbReference>
<dbReference type="EMBL" id="NXID01000035">
    <property type="protein sequence ID" value="RXK15204.1"/>
    <property type="molecule type" value="Genomic_DNA"/>
</dbReference>
<comment type="caution">
    <text evidence="6">The sequence shown here is derived from an EMBL/GenBank/DDBJ whole genome shotgun (WGS) entry which is preliminary data.</text>
</comment>
<evidence type="ECO:0000259" key="5">
    <source>
        <dbReference type="PROSITE" id="PS51007"/>
    </source>
</evidence>
<dbReference type="SUPFAM" id="SSF46626">
    <property type="entry name" value="Cytochrome c"/>
    <property type="match status" value="1"/>
</dbReference>
<evidence type="ECO:0000313" key="7">
    <source>
        <dbReference type="Proteomes" id="UP000290092"/>
    </source>
</evidence>
<keyword evidence="2 4" id="KW-0479">Metal-binding</keyword>
<dbReference type="GO" id="GO:0020037">
    <property type="term" value="F:heme binding"/>
    <property type="evidence" value="ECO:0007669"/>
    <property type="project" value="InterPro"/>
</dbReference>
<sequence length="103" mass="12063">MLLSYNLFASSYPSLLFSGNCETCHKIGESISAPSINLIRKRYKEAFFDKQEFIKYMSQWVYNPNEQGSLMLDQVKKYGLMPNLSYDKKTLEEIASYIFETEF</sequence>
<reference evidence="6 7" key="1">
    <citation type="submission" date="2017-09" db="EMBL/GenBank/DDBJ databases">
        <title>Genomics of the genus Arcobacter.</title>
        <authorList>
            <person name="Perez-Cataluna A."/>
            <person name="Figueras M.J."/>
            <person name="Salas-Masso N."/>
        </authorList>
    </citation>
    <scope>NUCLEOTIDE SEQUENCE [LARGE SCALE GENOMIC DNA]</scope>
    <source>
        <strain evidence="6 7">CECT 7386</strain>
    </source>
</reference>
<keyword evidence="1 4" id="KW-0349">Heme</keyword>
<gene>
    <name evidence="6" type="ORF">CP985_09810</name>
</gene>
<dbReference type="Gene3D" id="1.10.760.10">
    <property type="entry name" value="Cytochrome c-like domain"/>
    <property type="match status" value="1"/>
</dbReference>
<evidence type="ECO:0000313" key="6">
    <source>
        <dbReference type="EMBL" id="RXK15204.1"/>
    </source>
</evidence>
<keyword evidence="3 4" id="KW-0408">Iron</keyword>
<organism evidence="6 7">
    <name type="scientific">Malaciobacter mytili LMG 24559</name>
    <dbReference type="NCBI Taxonomy" id="1032238"/>
    <lineage>
        <taxon>Bacteria</taxon>
        <taxon>Pseudomonadati</taxon>
        <taxon>Campylobacterota</taxon>
        <taxon>Epsilonproteobacteria</taxon>
        <taxon>Campylobacterales</taxon>
        <taxon>Arcobacteraceae</taxon>
        <taxon>Malaciobacter</taxon>
    </lineage>
</organism>
<dbReference type="InterPro" id="IPR036909">
    <property type="entry name" value="Cyt_c-like_dom_sf"/>
</dbReference>
<evidence type="ECO:0000256" key="3">
    <source>
        <dbReference type="ARBA" id="ARBA00023004"/>
    </source>
</evidence>
<feature type="domain" description="Cytochrome c" evidence="5">
    <location>
        <begin position="8"/>
        <end position="102"/>
    </location>
</feature>
<evidence type="ECO:0000256" key="2">
    <source>
        <dbReference type="ARBA" id="ARBA00022723"/>
    </source>
</evidence>
<dbReference type="InterPro" id="IPR009056">
    <property type="entry name" value="Cyt_c-like_dom"/>
</dbReference>
<keyword evidence="7" id="KW-1185">Reference proteome</keyword>
<accession>A0AAX2ADT1</accession>
<proteinExistence type="predicted"/>
<dbReference type="AlphaFoldDB" id="A0AAX2ADT1"/>
<dbReference type="GO" id="GO:0009055">
    <property type="term" value="F:electron transfer activity"/>
    <property type="evidence" value="ECO:0007669"/>
    <property type="project" value="InterPro"/>
</dbReference>
<dbReference type="Proteomes" id="UP000290092">
    <property type="component" value="Unassembled WGS sequence"/>
</dbReference>
<evidence type="ECO:0000256" key="1">
    <source>
        <dbReference type="ARBA" id="ARBA00022617"/>
    </source>
</evidence>
<protein>
    <submittedName>
        <fullName evidence="6">Cytochrome C</fullName>
    </submittedName>
</protein>